<evidence type="ECO:0000256" key="8">
    <source>
        <dbReference type="RuleBase" id="RU000461"/>
    </source>
</evidence>
<dbReference type="CDD" id="cd11041">
    <property type="entry name" value="CYP503A1-like"/>
    <property type="match status" value="1"/>
</dbReference>
<dbReference type="GeneID" id="28862720"/>
<dbReference type="Pfam" id="PF00067">
    <property type="entry name" value="p450"/>
    <property type="match status" value="1"/>
</dbReference>
<evidence type="ECO:0000313" key="10">
    <source>
        <dbReference type="EMBL" id="OBR11342.1"/>
    </source>
</evidence>
<gene>
    <name evidence="10" type="ORF">CH63R_03638</name>
</gene>
<dbReference type="GO" id="GO:0004497">
    <property type="term" value="F:monooxygenase activity"/>
    <property type="evidence" value="ECO:0007669"/>
    <property type="project" value="UniProtKB-KW"/>
</dbReference>
<organism evidence="10 11">
    <name type="scientific">Colletotrichum higginsianum (strain IMI 349063)</name>
    <name type="common">Crucifer anthracnose fungus</name>
    <dbReference type="NCBI Taxonomy" id="759273"/>
    <lineage>
        <taxon>Eukaryota</taxon>
        <taxon>Fungi</taxon>
        <taxon>Dikarya</taxon>
        <taxon>Ascomycota</taxon>
        <taxon>Pezizomycotina</taxon>
        <taxon>Sordariomycetes</taxon>
        <taxon>Hypocreomycetidae</taxon>
        <taxon>Glomerellales</taxon>
        <taxon>Glomerellaceae</taxon>
        <taxon>Colletotrichum</taxon>
        <taxon>Colletotrichum destructivum species complex</taxon>
    </lineage>
</organism>
<dbReference type="EMBL" id="LTAN01000003">
    <property type="protein sequence ID" value="OBR11342.1"/>
    <property type="molecule type" value="Genomic_DNA"/>
</dbReference>
<dbReference type="InterPro" id="IPR036396">
    <property type="entry name" value="Cyt_P450_sf"/>
</dbReference>
<evidence type="ECO:0000313" key="11">
    <source>
        <dbReference type="Proteomes" id="UP000092177"/>
    </source>
</evidence>
<evidence type="ECO:0000256" key="4">
    <source>
        <dbReference type="ARBA" id="ARBA00023002"/>
    </source>
</evidence>
<dbReference type="Proteomes" id="UP000092177">
    <property type="component" value="Chromosome 3"/>
</dbReference>
<comment type="similarity">
    <text evidence="2 8">Belongs to the cytochrome P450 family.</text>
</comment>
<dbReference type="PANTHER" id="PTHR46206">
    <property type="entry name" value="CYTOCHROME P450"/>
    <property type="match status" value="1"/>
</dbReference>
<evidence type="ECO:0000256" key="5">
    <source>
        <dbReference type="ARBA" id="ARBA00023004"/>
    </source>
</evidence>
<proteinExistence type="inferred from homology"/>
<keyword evidence="3 7" id="KW-0479">Metal-binding</keyword>
<dbReference type="PRINTS" id="PR00465">
    <property type="entry name" value="EP450IV"/>
</dbReference>
<dbReference type="AlphaFoldDB" id="A0A1B7YH84"/>
<reference evidence="11" key="1">
    <citation type="journal article" date="2017" name="BMC Genomics">
        <title>Gapless genome assembly of Colletotrichum higginsianum reveals chromosome structure and association of transposable elements with secondary metabolite gene clusters.</title>
        <authorList>
            <person name="Dallery J.-F."/>
            <person name="Lapalu N."/>
            <person name="Zampounis A."/>
            <person name="Pigne S."/>
            <person name="Luyten I."/>
            <person name="Amselem J."/>
            <person name="Wittenberg A.H.J."/>
            <person name="Zhou S."/>
            <person name="de Queiroz M.V."/>
            <person name="Robin G.P."/>
            <person name="Auger A."/>
            <person name="Hainaut M."/>
            <person name="Henrissat B."/>
            <person name="Kim K.-T."/>
            <person name="Lee Y.-H."/>
            <person name="Lespinet O."/>
            <person name="Schwartz D.C."/>
            <person name="Thon M.R."/>
            <person name="O'Connell R.J."/>
        </authorList>
    </citation>
    <scope>NUCLEOTIDE SEQUENCE [LARGE SCALE GENOMIC DNA]</scope>
    <source>
        <strain evidence="11">IMI 349063</strain>
    </source>
</reference>
<dbReference type="SUPFAM" id="SSF48264">
    <property type="entry name" value="Cytochrome P450"/>
    <property type="match status" value="1"/>
</dbReference>
<keyword evidence="9" id="KW-0472">Membrane</keyword>
<evidence type="ECO:0000256" key="1">
    <source>
        <dbReference type="ARBA" id="ARBA00001971"/>
    </source>
</evidence>
<keyword evidence="7 8" id="KW-0349">Heme</keyword>
<dbReference type="OrthoDB" id="1844152at2759"/>
<dbReference type="InterPro" id="IPR002403">
    <property type="entry name" value="Cyt_P450_E_grp-IV"/>
</dbReference>
<dbReference type="PANTHER" id="PTHR46206:SF7">
    <property type="entry name" value="P450, PUTATIVE (EUROFUNG)-RELATED"/>
    <property type="match status" value="1"/>
</dbReference>
<dbReference type="InterPro" id="IPR001128">
    <property type="entry name" value="Cyt_P450"/>
</dbReference>
<name>A0A1B7YH84_COLHI</name>
<accession>A0A1B7YH84</accession>
<dbReference type="GO" id="GO:0020037">
    <property type="term" value="F:heme binding"/>
    <property type="evidence" value="ECO:0007669"/>
    <property type="project" value="InterPro"/>
</dbReference>
<dbReference type="Gene3D" id="1.10.630.10">
    <property type="entry name" value="Cytochrome P450"/>
    <property type="match status" value="1"/>
</dbReference>
<dbReference type="GO" id="GO:0005506">
    <property type="term" value="F:iron ion binding"/>
    <property type="evidence" value="ECO:0007669"/>
    <property type="project" value="InterPro"/>
</dbReference>
<keyword evidence="9" id="KW-1133">Transmembrane helix</keyword>
<comment type="cofactor">
    <cofactor evidence="1 7">
        <name>heme</name>
        <dbReference type="ChEBI" id="CHEBI:30413"/>
    </cofactor>
</comment>
<keyword evidence="9" id="KW-0812">Transmembrane</keyword>
<keyword evidence="11" id="KW-1185">Reference proteome</keyword>
<dbReference type="KEGG" id="chig:CH63R_03638"/>
<comment type="caution">
    <text evidence="10">The sequence shown here is derived from an EMBL/GenBank/DDBJ whole genome shotgun (WGS) entry which is preliminary data.</text>
</comment>
<protein>
    <submittedName>
        <fullName evidence="10">Ent-kaurene oxidase</fullName>
    </submittedName>
</protein>
<evidence type="ECO:0000256" key="3">
    <source>
        <dbReference type="ARBA" id="ARBA00022723"/>
    </source>
</evidence>
<feature type="transmembrane region" description="Helical" evidence="9">
    <location>
        <begin position="183"/>
        <end position="204"/>
    </location>
</feature>
<feature type="binding site" description="axial binding residue" evidence="7">
    <location>
        <position position="439"/>
    </location>
    <ligand>
        <name>heme</name>
        <dbReference type="ChEBI" id="CHEBI:30413"/>
    </ligand>
    <ligandPart>
        <name>Fe</name>
        <dbReference type="ChEBI" id="CHEBI:18248"/>
    </ligandPart>
</feature>
<dbReference type="GO" id="GO:0016705">
    <property type="term" value="F:oxidoreductase activity, acting on paired donors, with incorporation or reduction of molecular oxygen"/>
    <property type="evidence" value="ECO:0007669"/>
    <property type="project" value="InterPro"/>
</dbReference>
<keyword evidence="5 7" id="KW-0408">Iron</keyword>
<evidence type="ECO:0000256" key="6">
    <source>
        <dbReference type="ARBA" id="ARBA00023033"/>
    </source>
</evidence>
<sequence>MNRTLYDRALDEMSSRLPVLSSSLIFLLAAVLAQPFFKADPLAHIPVVGKGGKEARRKQYVSGGSESIVVAPKYMPELRRLPDDILSFTEASNESLQSEYTHMNSDAPGLPQIVKSMLTPALVRLNPIISTEVAETMASELPQSGEWEEVDINQKLLRIVAIVSGRIFVGPELCRNETYIDSAINYTIDVMVAVYMIGLVPVWLRPFLAPRLPFVKKLEKRIQEADDFLRPVVKERRTAMQDPSLASHDDMLQWIINSEIKRGNVDDKAVAKLQLSVSMAAIHTTTLTALNALYTLAAMPHLVPELRDEIRQALKDNDGEFGSPALQSMKKLDSFLKETMRCFPLSAVSFQRKVLKPFALSNGQTIPAGVIVEVPAGSIAADGAIFDNPGEFDHLRYYKMRQSKGSQATGSAKAEVVANSQFVSVSESSLTFGYGRHACPGRFFAANEIKMIMANILLHYEIRNPDGVTERHKNVRTGSQLSPDHTKRVMIKKIQGDI</sequence>
<dbReference type="RefSeq" id="XP_018159859.1">
    <property type="nucleotide sequence ID" value="XM_018298613.1"/>
</dbReference>
<evidence type="ECO:0000256" key="2">
    <source>
        <dbReference type="ARBA" id="ARBA00010617"/>
    </source>
</evidence>
<evidence type="ECO:0000256" key="7">
    <source>
        <dbReference type="PIRSR" id="PIRSR602403-1"/>
    </source>
</evidence>
<keyword evidence="6 8" id="KW-0503">Monooxygenase</keyword>
<dbReference type="VEuPathDB" id="FungiDB:CH63R_03638"/>
<dbReference type="PROSITE" id="PS00086">
    <property type="entry name" value="CYTOCHROME_P450"/>
    <property type="match status" value="1"/>
</dbReference>
<keyword evidence="4 8" id="KW-0560">Oxidoreductase</keyword>
<dbReference type="InterPro" id="IPR017972">
    <property type="entry name" value="Cyt_P450_CS"/>
</dbReference>
<evidence type="ECO:0000256" key="9">
    <source>
        <dbReference type="SAM" id="Phobius"/>
    </source>
</evidence>